<keyword evidence="6 7" id="KW-0472">Membrane</keyword>
<evidence type="ECO:0000256" key="4">
    <source>
        <dbReference type="ARBA" id="ARBA00022692"/>
    </source>
</evidence>
<evidence type="ECO:0000313" key="9">
    <source>
        <dbReference type="EMBL" id="GGF92205.1"/>
    </source>
</evidence>
<dbReference type="GO" id="GO:0016020">
    <property type="term" value="C:membrane"/>
    <property type="evidence" value="ECO:0007669"/>
    <property type="project" value="UniProtKB-SubCell"/>
</dbReference>
<evidence type="ECO:0000256" key="7">
    <source>
        <dbReference type="SAM" id="Phobius"/>
    </source>
</evidence>
<reference evidence="9" key="2">
    <citation type="submission" date="2020-09" db="EMBL/GenBank/DDBJ databases">
        <authorList>
            <person name="Sun Q."/>
            <person name="Zhou Y."/>
        </authorList>
    </citation>
    <scope>NUCLEOTIDE SEQUENCE</scope>
    <source>
        <strain evidence="9">CGMCC 1.12987</strain>
    </source>
</reference>
<feature type="transmembrane region" description="Helical" evidence="7">
    <location>
        <begin position="12"/>
        <end position="30"/>
    </location>
</feature>
<evidence type="ECO:0000256" key="3">
    <source>
        <dbReference type="ARBA" id="ARBA00022679"/>
    </source>
</evidence>
<dbReference type="RefSeq" id="WP_188529054.1">
    <property type="nucleotide sequence ID" value="NZ_BMGR01000002.1"/>
</dbReference>
<name>A0A917CL40_9BACL</name>
<dbReference type="InterPro" id="IPR003362">
    <property type="entry name" value="Bact_transf"/>
</dbReference>
<dbReference type="Proteomes" id="UP000644756">
    <property type="component" value="Unassembled WGS sequence"/>
</dbReference>
<dbReference type="InterPro" id="IPR036291">
    <property type="entry name" value="NAD(P)-bd_dom_sf"/>
</dbReference>
<evidence type="ECO:0000256" key="1">
    <source>
        <dbReference type="ARBA" id="ARBA00004141"/>
    </source>
</evidence>
<dbReference type="NCBIfam" id="TIGR03023">
    <property type="entry name" value="WcaJ_sugtrans"/>
    <property type="match status" value="1"/>
</dbReference>
<accession>A0A917CL40</accession>
<keyword evidence="3" id="KW-0808">Transferase</keyword>
<feature type="transmembrane region" description="Helical" evidence="7">
    <location>
        <begin position="113"/>
        <end position="131"/>
    </location>
</feature>
<dbReference type="SUPFAM" id="SSF51735">
    <property type="entry name" value="NAD(P)-binding Rossmann-fold domains"/>
    <property type="match status" value="1"/>
</dbReference>
<reference evidence="9" key="1">
    <citation type="journal article" date="2014" name="Int. J. Syst. Evol. Microbiol.">
        <title>Complete genome sequence of Corynebacterium casei LMG S-19264T (=DSM 44701T), isolated from a smear-ripened cheese.</title>
        <authorList>
            <consortium name="US DOE Joint Genome Institute (JGI-PGF)"/>
            <person name="Walter F."/>
            <person name="Albersmeier A."/>
            <person name="Kalinowski J."/>
            <person name="Ruckert C."/>
        </authorList>
    </citation>
    <scope>NUCLEOTIDE SEQUENCE</scope>
    <source>
        <strain evidence="9">CGMCC 1.12987</strain>
    </source>
</reference>
<feature type="transmembrane region" description="Helical" evidence="7">
    <location>
        <begin position="50"/>
        <end position="70"/>
    </location>
</feature>
<protein>
    <submittedName>
        <fullName evidence="9">Undecaprenyl-phosphate glucose phosphotransferase</fullName>
    </submittedName>
</protein>
<evidence type="ECO:0000313" key="10">
    <source>
        <dbReference type="Proteomes" id="UP000644756"/>
    </source>
</evidence>
<dbReference type="InterPro" id="IPR017473">
    <property type="entry name" value="Undecaprenyl-P_gluc_Ptfrase"/>
</dbReference>
<comment type="subcellular location">
    <subcellularLocation>
        <location evidence="1">Membrane</location>
        <topology evidence="1">Multi-pass membrane protein</topology>
    </subcellularLocation>
</comment>
<keyword evidence="10" id="KW-1185">Reference proteome</keyword>
<dbReference type="InterPro" id="IPR017475">
    <property type="entry name" value="EPS_sugar_tfrase"/>
</dbReference>
<comment type="similarity">
    <text evidence="2">Belongs to the bacterial sugar transferase family.</text>
</comment>
<dbReference type="PANTHER" id="PTHR30576:SF0">
    <property type="entry name" value="UNDECAPRENYL-PHOSPHATE N-ACETYLGALACTOSAMINYL 1-PHOSPHATE TRANSFERASE-RELATED"/>
    <property type="match status" value="1"/>
</dbReference>
<feature type="domain" description="Bacterial sugar transferase" evidence="8">
    <location>
        <begin position="281"/>
        <end position="461"/>
    </location>
</feature>
<dbReference type="Gene3D" id="3.40.50.720">
    <property type="entry name" value="NAD(P)-binding Rossmann-like Domain"/>
    <property type="match status" value="1"/>
</dbReference>
<dbReference type="NCBIfam" id="TIGR03025">
    <property type="entry name" value="EPS_sugtrans"/>
    <property type="match status" value="1"/>
</dbReference>
<organism evidence="9 10">
    <name type="scientific">Paenibacillus abyssi</name>
    <dbReference type="NCBI Taxonomy" id="1340531"/>
    <lineage>
        <taxon>Bacteria</taxon>
        <taxon>Bacillati</taxon>
        <taxon>Bacillota</taxon>
        <taxon>Bacilli</taxon>
        <taxon>Bacillales</taxon>
        <taxon>Paenibacillaceae</taxon>
        <taxon>Paenibacillus</taxon>
    </lineage>
</organism>
<feature type="transmembrane region" description="Helical" evidence="7">
    <location>
        <begin position="286"/>
        <end position="307"/>
    </location>
</feature>
<dbReference type="EMBL" id="BMGR01000002">
    <property type="protein sequence ID" value="GGF92205.1"/>
    <property type="molecule type" value="Genomic_DNA"/>
</dbReference>
<dbReference type="Pfam" id="PF02397">
    <property type="entry name" value="Bac_transf"/>
    <property type="match status" value="1"/>
</dbReference>
<gene>
    <name evidence="9" type="ORF">GCM10010916_06990</name>
</gene>
<proteinExistence type="inferred from homology"/>
<evidence type="ECO:0000256" key="2">
    <source>
        <dbReference type="ARBA" id="ARBA00006464"/>
    </source>
</evidence>
<sequence>MLRQNQRFLTQLYILADLSVMLIVFLAAYWVKFYSGWVDSFNSLPFKNYLLWGTIYSFAAILIGFYVSFYAPKRRKSFSFDILKIFQVHAFSFLGLLSMLYAAKEVHISREFLLIFFVMNISALILYRFIVKSSLSRLRRKGYNKKFVLILGAGAVGRSFYEGLQQHPELGYDVFGFLDDHHAEHAPEHRHLKPIIGTIDQLEDVLANPLIDEVIIALPLGAHSKYASIIKQCEKAGVKTLIIPDYFDLLPARPFFDNFAGMPLINVRDIPLDELNNRILKRAFDIVFSLAAIMITLPVILFAVIGIKLTSPGPVLFKQERMGLNRRTFLMYKFRSMHLSDGKTSDTQWTVENDPRRTKFGAFLRSTSIDELPQFFNVLIGHMSVVGPRPERPYFVEQFKEEIPKYMIKHHIRPGITGWAQTNGLRGDTSIEERIVHDLFYIENWSFFFDLKIIMKTVTKGLMNKNAY</sequence>
<keyword evidence="5 7" id="KW-1133">Transmembrane helix</keyword>
<comment type="caution">
    <text evidence="9">The sequence shown here is derived from an EMBL/GenBank/DDBJ whole genome shotgun (WGS) entry which is preliminary data.</text>
</comment>
<dbReference type="GO" id="GO:0016780">
    <property type="term" value="F:phosphotransferase activity, for other substituted phosphate groups"/>
    <property type="evidence" value="ECO:0007669"/>
    <property type="project" value="TreeGrafter"/>
</dbReference>
<dbReference type="PANTHER" id="PTHR30576">
    <property type="entry name" value="COLANIC BIOSYNTHESIS UDP-GLUCOSE LIPID CARRIER TRANSFERASE"/>
    <property type="match status" value="1"/>
</dbReference>
<feature type="transmembrane region" description="Helical" evidence="7">
    <location>
        <begin position="82"/>
        <end position="101"/>
    </location>
</feature>
<evidence type="ECO:0000256" key="5">
    <source>
        <dbReference type="ARBA" id="ARBA00022989"/>
    </source>
</evidence>
<keyword evidence="4 7" id="KW-0812">Transmembrane</keyword>
<dbReference type="Pfam" id="PF13727">
    <property type="entry name" value="CoA_binding_3"/>
    <property type="match status" value="1"/>
</dbReference>
<evidence type="ECO:0000256" key="6">
    <source>
        <dbReference type="ARBA" id="ARBA00023136"/>
    </source>
</evidence>
<evidence type="ECO:0000259" key="8">
    <source>
        <dbReference type="Pfam" id="PF02397"/>
    </source>
</evidence>
<dbReference type="AlphaFoldDB" id="A0A917CL40"/>